<dbReference type="RefSeq" id="WP_253237863.1">
    <property type="nucleotide sequence ID" value="NZ_JAMYJR010000013.1"/>
</dbReference>
<proteinExistence type="predicted"/>
<comment type="caution">
    <text evidence="1">The sequence shown here is derived from an EMBL/GenBank/DDBJ whole genome shotgun (WGS) entry which is preliminary data.</text>
</comment>
<keyword evidence="2" id="KW-1185">Reference proteome</keyword>
<protein>
    <submittedName>
        <fullName evidence="1">Uncharacterized protein</fullName>
    </submittedName>
</protein>
<gene>
    <name evidence="1" type="ORF">M1L60_14185</name>
</gene>
<evidence type="ECO:0000313" key="2">
    <source>
        <dbReference type="Proteomes" id="UP001523369"/>
    </source>
</evidence>
<organism evidence="1 2">
    <name type="scientific">Paractinoplanes aksuensis</name>
    <dbReference type="NCBI Taxonomy" id="2939490"/>
    <lineage>
        <taxon>Bacteria</taxon>
        <taxon>Bacillati</taxon>
        <taxon>Actinomycetota</taxon>
        <taxon>Actinomycetes</taxon>
        <taxon>Micromonosporales</taxon>
        <taxon>Micromonosporaceae</taxon>
        <taxon>Paractinoplanes</taxon>
    </lineage>
</organism>
<dbReference type="EMBL" id="JAMYJR010000013">
    <property type="protein sequence ID" value="MCO8271742.1"/>
    <property type="molecule type" value="Genomic_DNA"/>
</dbReference>
<dbReference type="Proteomes" id="UP001523369">
    <property type="component" value="Unassembled WGS sequence"/>
</dbReference>
<reference evidence="1 2" key="1">
    <citation type="submission" date="2022-06" db="EMBL/GenBank/DDBJ databases">
        <title>New Species of the Genus Actinoplanes, ActinopZanes ferrugineus.</title>
        <authorList>
            <person name="Ding P."/>
        </authorList>
    </citation>
    <scope>NUCLEOTIDE SEQUENCE [LARGE SCALE GENOMIC DNA]</scope>
    <source>
        <strain evidence="1 2">TRM88003</strain>
    </source>
</reference>
<sequence>MSITTPDAKVTTSAGLKFSDLDAARPVNRRGRARARIGMLALVDNSAPVR</sequence>
<evidence type="ECO:0000313" key="1">
    <source>
        <dbReference type="EMBL" id="MCO8271742.1"/>
    </source>
</evidence>
<name>A0ABT1DLN0_9ACTN</name>
<accession>A0ABT1DLN0</accession>